<feature type="domain" description="D-isomer specific 2-hydroxyacid dehydrogenase catalytic" evidence="5">
    <location>
        <begin position="4"/>
        <end position="326"/>
    </location>
</feature>
<dbReference type="InterPro" id="IPR036291">
    <property type="entry name" value="NAD(P)-bd_dom_sf"/>
</dbReference>
<evidence type="ECO:0000259" key="6">
    <source>
        <dbReference type="Pfam" id="PF02826"/>
    </source>
</evidence>
<dbReference type="RefSeq" id="WP_008218108.1">
    <property type="nucleotide sequence ID" value="NZ_BAFK01000002.1"/>
</dbReference>
<comment type="similarity">
    <text evidence="1 4">Belongs to the D-isomer specific 2-hydroxyacid dehydrogenase family.</text>
</comment>
<keyword evidence="3" id="KW-0520">NAD</keyword>
<gene>
    <name evidence="7" type="primary">ddh</name>
    <name evidence="7" type="ORF">RNAN_0354</name>
</gene>
<dbReference type="STRING" id="562729.RNAN_0354"/>
<dbReference type="InterPro" id="IPR006139">
    <property type="entry name" value="D-isomer_2_OHA_DH_cat_dom"/>
</dbReference>
<dbReference type="OrthoDB" id="9805416at2"/>
<dbReference type="Pfam" id="PF02826">
    <property type="entry name" value="2-Hacid_dh_C"/>
    <property type="match status" value="1"/>
</dbReference>
<evidence type="ECO:0000256" key="2">
    <source>
        <dbReference type="ARBA" id="ARBA00023002"/>
    </source>
</evidence>
<dbReference type="AlphaFoldDB" id="I1DTK8"/>
<dbReference type="SUPFAM" id="SSF51735">
    <property type="entry name" value="NAD(P)-binding Rossmann-fold domains"/>
    <property type="match status" value="1"/>
</dbReference>
<reference evidence="7 8" key="1">
    <citation type="journal article" date="2012" name="J. Bacteriol.">
        <title>Genome Sequence of the Protease-Producing Bacterium Rheinheimera nanhaiensis E407-8T, Isolated from Deep-Sea Sediment of the South China Sea.</title>
        <authorList>
            <person name="Zhang X.-Y."/>
            <person name="Zhang Y.-J."/>
            <person name="Qin Q.-L."/>
            <person name="Xie B.-B."/>
            <person name="Chen X.-L."/>
            <person name="Zhou B.-C."/>
            <person name="Zhang Y.-Z."/>
        </authorList>
    </citation>
    <scope>NUCLEOTIDE SEQUENCE [LARGE SCALE GENOMIC DNA]</scope>
    <source>
        <strain evidence="7 8">E407-8</strain>
    </source>
</reference>
<dbReference type="InterPro" id="IPR029753">
    <property type="entry name" value="D-isomer_DH_CS"/>
</dbReference>
<proteinExistence type="inferred from homology"/>
<dbReference type="EMBL" id="BAFK01000002">
    <property type="protein sequence ID" value="GAB57386.1"/>
    <property type="molecule type" value="Genomic_DNA"/>
</dbReference>
<organism evidence="7 8">
    <name type="scientific">Rheinheimera nanhaiensis E407-8</name>
    <dbReference type="NCBI Taxonomy" id="562729"/>
    <lineage>
        <taxon>Bacteria</taxon>
        <taxon>Pseudomonadati</taxon>
        <taxon>Pseudomonadota</taxon>
        <taxon>Gammaproteobacteria</taxon>
        <taxon>Chromatiales</taxon>
        <taxon>Chromatiaceae</taxon>
        <taxon>Rheinheimera</taxon>
    </lineage>
</organism>
<feature type="domain" description="D-isomer specific 2-hydroxyacid dehydrogenase NAD-binding" evidence="6">
    <location>
        <begin position="109"/>
        <end position="296"/>
    </location>
</feature>
<dbReference type="GO" id="GO:0008720">
    <property type="term" value="F:D-lactate dehydrogenase (NAD+) activity"/>
    <property type="evidence" value="ECO:0007669"/>
    <property type="project" value="TreeGrafter"/>
</dbReference>
<dbReference type="Pfam" id="PF00389">
    <property type="entry name" value="2-Hacid_dh"/>
    <property type="match status" value="1"/>
</dbReference>
<accession>I1DTK8</accession>
<evidence type="ECO:0000259" key="5">
    <source>
        <dbReference type="Pfam" id="PF00389"/>
    </source>
</evidence>
<sequence>MKVAVFSAKKYDRDGFSQWADSSLHFIYIDSRLTADSTRLAAGCHAVCVFVNDELNAAVLQQLSELGIEMVALRCAGFNNVDLNAAKALGIRVARVPAYSPEAVAEHTIGMMLCLNRKLHKAYNRVRDDNFALDGLLGFNLFGKTVGLIGTGRIGLATARILQGFGCRLLCHDIVANPAITELGGRYVGLDELYAQSDIISLHCPLTPDTKYLINQHSINAMKDGVMLINTSRGALLDSKAVINGLKSRKIGYLGLDVYEQEADLFFENLSEQVIDDDVFKRLLTFPNVLITGHQAFFTREALQEISQVTSDNLLAFASNTTTGNELVN</sequence>
<dbReference type="PANTHER" id="PTHR43026">
    <property type="entry name" value="2-HYDROXYACID DEHYDROGENASE HOMOLOG 1-RELATED"/>
    <property type="match status" value="1"/>
</dbReference>
<dbReference type="Gene3D" id="3.40.50.720">
    <property type="entry name" value="NAD(P)-binding Rossmann-like Domain"/>
    <property type="match status" value="2"/>
</dbReference>
<dbReference type="CDD" id="cd12183">
    <property type="entry name" value="LDH_like_2"/>
    <property type="match status" value="1"/>
</dbReference>
<dbReference type="InterPro" id="IPR058205">
    <property type="entry name" value="D-LDH-like"/>
</dbReference>
<keyword evidence="8" id="KW-1185">Reference proteome</keyword>
<evidence type="ECO:0000313" key="8">
    <source>
        <dbReference type="Proteomes" id="UP000004374"/>
    </source>
</evidence>
<dbReference type="SUPFAM" id="SSF52283">
    <property type="entry name" value="Formate/glycerate dehydrogenase catalytic domain-like"/>
    <property type="match status" value="1"/>
</dbReference>
<dbReference type="InterPro" id="IPR006140">
    <property type="entry name" value="D-isomer_DH_NAD-bd"/>
</dbReference>
<evidence type="ECO:0000256" key="1">
    <source>
        <dbReference type="ARBA" id="ARBA00005854"/>
    </source>
</evidence>
<dbReference type="Proteomes" id="UP000004374">
    <property type="component" value="Unassembled WGS sequence"/>
</dbReference>
<dbReference type="PROSITE" id="PS00671">
    <property type="entry name" value="D_2_HYDROXYACID_DH_3"/>
    <property type="match status" value="1"/>
</dbReference>
<evidence type="ECO:0000256" key="3">
    <source>
        <dbReference type="ARBA" id="ARBA00023027"/>
    </source>
</evidence>
<evidence type="ECO:0000256" key="4">
    <source>
        <dbReference type="RuleBase" id="RU003719"/>
    </source>
</evidence>
<dbReference type="PROSITE" id="PS00670">
    <property type="entry name" value="D_2_HYDROXYACID_DH_2"/>
    <property type="match status" value="1"/>
</dbReference>
<comment type="caution">
    <text evidence="7">The sequence shown here is derived from an EMBL/GenBank/DDBJ whole genome shotgun (WGS) entry which is preliminary data.</text>
</comment>
<evidence type="ECO:0000313" key="7">
    <source>
        <dbReference type="EMBL" id="GAB57386.1"/>
    </source>
</evidence>
<dbReference type="GO" id="GO:0051287">
    <property type="term" value="F:NAD binding"/>
    <property type="evidence" value="ECO:0007669"/>
    <property type="project" value="InterPro"/>
</dbReference>
<dbReference type="FunFam" id="3.40.50.720:FF:000050">
    <property type="entry name" value="D-lactate dehydrogenase"/>
    <property type="match status" value="1"/>
</dbReference>
<protein>
    <submittedName>
        <fullName evidence="7">2-hydroxyacid dehydrogenase homolog</fullName>
    </submittedName>
</protein>
<name>I1DTK8_9GAMM</name>
<dbReference type="PANTHER" id="PTHR43026:SF1">
    <property type="entry name" value="2-HYDROXYACID DEHYDROGENASE HOMOLOG 1-RELATED"/>
    <property type="match status" value="1"/>
</dbReference>
<keyword evidence="2 4" id="KW-0560">Oxidoreductase</keyword>